<dbReference type="InterPro" id="IPR053710">
    <property type="entry name" value="Arylamine_NAT_domain_sf"/>
</dbReference>
<organism evidence="2 3">
    <name type="scientific">Lepraria neglecta</name>
    <dbReference type="NCBI Taxonomy" id="209136"/>
    <lineage>
        <taxon>Eukaryota</taxon>
        <taxon>Fungi</taxon>
        <taxon>Dikarya</taxon>
        <taxon>Ascomycota</taxon>
        <taxon>Pezizomycotina</taxon>
        <taxon>Lecanoromycetes</taxon>
        <taxon>OSLEUM clade</taxon>
        <taxon>Lecanoromycetidae</taxon>
        <taxon>Lecanorales</taxon>
        <taxon>Lecanorineae</taxon>
        <taxon>Stereocaulaceae</taxon>
        <taxon>Lepraria</taxon>
    </lineage>
</organism>
<evidence type="ECO:0000313" key="2">
    <source>
        <dbReference type="EMBL" id="KAK3170152.1"/>
    </source>
</evidence>
<dbReference type="SUPFAM" id="SSF54001">
    <property type="entry name" value="Cysteine proteinases"/>
    <property type="match status" value="1"/>
</dbReference>
<name>A0AAD9Z522_9LECA</name>
<comment type="caution">
    <text evidence="2">The sequence shown here is derived from an EMBL/GenBank/DDBJ whole genome shotgun (WGS) entry which is preliminary data.</text>
</comment>
<evidence type="ECO:0008006" key="4">
    <source>
        <dbReference type="Google" id="ProtNLM"/>
    </source>
</evidence>
<dbReference type="Pfam" id="PF00797">
    <property type="entry name" value="Acetyltransf_2"/>
    <property type="match status" value="1"/>
</dbReference>
<accession>A0AAD9Z522</accession>
<gene>
    <name evidence="2" type="ORF">OEA41_009538</name>
</gene>
<evidence type="ECO:0000256" key="1">
    <source>
        <dbReference type="ARBA" id="ARBA00006547"/>
    </source>
</evidence>
<dbReference type="EMBL" id="JASNWA010000009">
    <property type="protein sequence ID" value="KAK3170152.1"/>
    <property type="molecule type" value="Genomic_DNA"/>
</dbReference>
<dbReference type="InterPro" id="IPR001447">
    <property type="entry name" value="Arylamine_N-AcTrfase"/>
</dbReference>
<protein>
    <recommendedName>
        <fullName evidence="4">Arylamine N-acetyltransferase</fullName>
    </recommendedName>
</protein>
<sequence length="188" mass="21428">MAFRVHIVNIVTLTDRAKYMIDVSFGGDGATSPLPLKEGHITQNIGTQELRLVYDSIPQQIDKSHKQWIYQYRNSGGQPWNSFFCFPEYEFTAADFEVMNHFASTSEQSFQTWTVLVVKFLREGENVVGKVMMVNGDVKRNDGGKTGLVRRCETEDDRLDALKEHFGITLTEEEREGIKGRMVELGRG</sequence>
<proteinExistence type="inferred from homology"/>
<dbReference type="Proteomes" id="UP001276659">
    <property type="component" value="Unassembled WGS sequence"/>
</dbReference>
<dbReference type="AlphaFoldDB" id="A0AAD9Z522"/>
<dbReference type="PANTHER" id="PTHR11786">
    <property type="entry name" value="N-HYDROXYARYLAMINE O-ACETYLTRANSFERASE"/>
    <property type="match status" value="1"/>
</dbReference>
<dbReference type="GO" id="GO:0016407">
    <property type="term" value="F:acetyltransferase activity"/>
    <property type="evidence" value="ECO:0007669"/>
    <property type="project" value="InterPro"/>
</dbReference>
<dbReference type="PANTHER" id="PTHR11786:SF0">
    <property type="entry name" value="ARYLAMINE N-ACETYLTRANSFERASE 4-RELATED"/>
    <property type="match status" value="1"/>
</dbReference>
<evidence type="ECO:0000313" key="3">
    <source>
        <dbReference type="Proteomes" id="UP001276659"/>
    </source>
</evidence>
<comment type="similarity">
    <text evidence="1">Belongs to the arylamine N-acetyltransferase family.</text>
</comment>
<dbReference type="Gene3D" id="3.30.2140.20">
    <property type="match status" value="1"/>
</dbReference>
<keyword evidence="3" id="KW-1185">Reference proteome</keyword>
<reference evidence="2" key="1">
    <citation type="submission" date="2022-11" db="EMBL/GenBank/DDBJ databases">
        <title>Chromosomal genome sequence assembly and mating type (MAT) locus characterization of the leprose asexual lichenized fungus Lepraria neglecta (Nyl.) Erichsen.</title>
        <authorList>
            <person name="Allen J.L."/>
            <person name="Pfeffer B."/>
        </authorList>
    </citation>
    <scope>NUCLEOTIDE SEQUENCE</scope>
    <source>
        <strain evidence="2">Allen 5258</strain>
    </source>
</reference>
<dbReference type="InterPro" id="IPR038765">
    <property type="entry name" value="Papain-like_cys_pep_sf"/>
</dbReference>